<sequence>MILNLTFKSALIRLSFALTFIFQGLLPENLIASTAFEDEDRAHSPDQNRVSIPSIKREVKKDIARQFLHFSKPHNELVDRVFFKKSDAHRATALVKIYTKLGDALFSGALDFFSTFRAPGSTVQNIMDDSQPYLKGTGYFITDVQGDNILIQDTTLLQSFTLPYNFGDFVETFFIEPAKYYYHQAHNHAPFQEKESLHNQIKWVKKGFKTLFPNWVPYDKRIKKPNALVSLLTKILSKLSL</sequence>
<reference evidence="1 2" key="1">
    <citation type="submission" date="2014-06" db="EMBL/GenBank/DDBJ databases">
        <title>The genome of the endonuclear symbiont Nucleicultrix amoebiphila.</title>
        <authorList>
            <person name="Schulz F."/>
            <person name="Horn M."/>
        </authorList>
    </citation>
    <scope>NUCLEOTIDE SEQUENCE [LARGE SCALE GENOMIC DNA]</scope>
    <source>
        <strain evidence="1 2">FS5</strain>
    </source>
</reference>
<name>A0A1W6N564_9PROT</name>
<keyword evidence="2" id="KW-1185">Reference proteome</keyword>
<organism evidence="1 2">
    <name type="scientific">Candidatus Nucleicultrix amoebiphila FS5</name>
    <dbReference type="NCBI Taxonomy" id="1414854"/>
    <lineage>
        <taxon>Bacteria</taxon>
        <taxon>Pseudomonadati</taxon>
        <taxon>Pseudomonadota</taxon>
        <taxon>Alphaproteobacteria</taxon>
        <taxon>Holosporales</taxon>
        <taxon>Candidatus Nucleicultricaceae</taxon>
        <taxon>Candidatus Nucleicultrix</taxon>
    </lineage>
</organism>
<dbReference type="AlphaFoldDB" id="A0A1W6N564"/>
<evidence type="ECO:0000313" key="2">
    <source>
        <dbReference type="Proteomes" id="UP000237351"/>
    </source>
</evidence>
<dbReference type="EMBL" id="CP008743">
    <property type="protein sequence ID" value="ARN84941.1"/>
    <property type="molecule type" value="Genomic_DNA"/>
</dbReference>
<accession>A0A1W6N564</accession>
<protein>
    <submittedName>
        <fullName evidence="1">Uncharacterized protein</fullName>
    </submittedName>
</protein>
<dbReference type="Proteomes" id="UP000237351">
    <property type="component" value="Chromosome"/>
</dbReference>
<evidence type="ECO:0000313" key="1">
    <source>
        <dbReference type="EMBL" id="ARN84941.1"/>
    </source>
</evidence>
<gene>
    <name evidence="1" type="ORF">GQ61_06190</name>
</gene>
<dbReference type="RefSeq" id="WP_085784454.1">
    <property type="nucleotide sequence ID" value="NZ_CP008743.1"/>
</dbReference>
<proteinExistence type="predicted"/>
<dbReference type="KEGG" id="naf:GQ61_06190"/>